<accession>A0ABN9W4I2</accession>
<protein>
    <recommendedName>
        <fullName evidence="4">Pentatricopeptide repeat-containing protein, chloroplastic</fullName>
    </recommendedName>
</protein>
<dbReference type="EMBL" id="CAUYUJ010018049">
    <property type="protein sequence ID" value="CAK0880205.1"/>
    <property type="molecule type" value="Genomic_DNA"/>
</dbReference>
<dbReference type="PANTHER" id="PTHR47447:SF17">
    <property type="entry name" value="OS12G0638900 PROTEIN"/>
    <property type="match status" value="1"/>
</dbReference>
<name>A0ABN9W4I2_9DINO</name>
<evidence type="ECO:0000313" key="3">
    <source>
        <dbReference type="Proteomes" id="UP001189429"/>
    </source>
</evidence>
<evidence type="ECO:0008006" key="4">
    <source>
        <dbReference type="Google" id="ProtNLM"/>
    </source>
</evidence>
<proteinExistence type="predicted"/>
<dbReference type="Pfam" id="PF01535">
    <property type="entry name" value="PPR"/>
    <property type="match status" value="2"/>
</dbReference>
<sequence length="406" mass="43912">MRGARLEPNVISLQRWNQRVREGRAVAAGSGGAQRDADGEAAAQPLVSYTAGISACAKGVQWQRALALLSEMWEAKLERNRQLQRWDQRVREGRAVAAGAGLALRDVGGEAAAQRVSYSAGISACEKGDQWQRALALLSEMWDARLEPDIISPTICGTRSWSPTSSLLQRWDQRVREGRAVAGGSGAAQRDVGGDAGARCHRYSAGISACEKAEKWQRALVLLSKMWEVRLEPNVISLRRRDQRLREGQAVAAGSGAAHRCAGGEARAQLSYNAGISACENGEQWQRALALVSEMQDAKLEPNITSPTMCWDQRLRKGQSVAAGFGAAQRSAGGEAGARGHQLQRWGQSVREGRAMAAGFGAAWRDAGGETRSGQHQLHRWGQRVRVWRAVATGFGVAQRDVGDDV</sequence>
<dbReference type="Gene3D" id="1.25.40.10">
    <property type="entry name" value="Tetratricopeptide repeat domain"/>
    <property type="match status" value="2"/>
</dbReference>
<keyword evidence="1" id="KW-0677">Repeat</keyword>
<dbReference type="InterPro" id="IPR002885">
    <property type="entry name" value="PPR_rpt"/>
</dbReference>
<dbReference type="Proteomes" id="UP001189429">
    <property type="component" value="Unassembled WGS sequence"/>
</dbReference>
<organism evidence="2 3">
    <name type="scientific">Prorocentrum cordatum</name>
    <dbReference type="NCBI Taxonomy" id="2364126"/>
    <lineage>
        <taxon>Eukaryota</taxon>
        <taxon>Sar</taxon>
        <taxon>Alveolata</taxon>
        <taxon>Dinophyceae</taxon>
        <taxon>Prorocentrales</taxon>
        <taxon>Prorocentraceae</taxon>
        <taxon>Prorocentrum</taxon>
    </lineage>
</organism>
<evidence type="ECO:0000256" key="1">
    <source>
        <dbReference type="ARBA" id="ARBA00022737"/>
    </source>
</evidence>
<keyword evidence="3" id="KW-1185">Reference proteome</keyword>
<comment type="caution">
    <text evidence="2">The sequence shown here is derived from an EMBL/GenBank/DDBJ whole genome shotgun (WGS) entry which is preliminary data.</text>
</comment>
<evidence type="ECO:0000313" key="2">
    <source>
        <dbReference type="EMBL" id="CAK0880205.1"/>
    </source>
</evidence>
<dbReference type="InterPro" id="IPR011990">
    <property type="entry name" value="TPR-like_helical_dom_sf"/>
</dbReference>
<reference evidence="2" key="1">
    <citation type="submission" date="2023-10" db="EMBL/GenBank/DDBJ databases">
        <authorList>
            <person name="Chen Y."/>
            <person name="Shah S."/>
            <person name="Dougan E. K."/>
            <person name="Thang M."/>
            <person name="Chan C."/>
        </authorList>
    </citation>
    <scope>NUCLEOTIDE SEQUENCE [LARGE SCALE GENOMIC DNA]</scope>
</reference>
<gene>
    <name evidence="2" type="ORF">PCOR1329_LOCUS63416</name>
</gene>
<dbReference type="PANTHER" id="PTHR47447">
    <property type="entry name" value="OS03G0856100 PROTEIN"/>
    <property type="match status" value="1"/>
</dbReference>